<organism evidence="2 3">
    <name type="scientific">Iris pallida</name>
    <name type="common">Sweet iris</name>
    <dbReference type="NCBI Taxonomy" id="29817"/>
    <lineage>
        <taxon>Eukaryota</taxon>
        <taxon>Viridiplantae</taxon>
        <taxon>Streptophyta</taxon>
        <taxon>Embryophyta</taxon>
        <taxon>Tracheophyta</taxon>
        <taxon>Spermatophyta</taxon>
        <taxon>Magnoliopsida</taxon>
        <taxon>Liliopsida</taxon>
        <taxon>Asparagales</taxon>
        <taxon>Iridaceae</taxon>
        <taxon>Iridoideae</taxon>
        <taxon>Irideae</taxon>
        <taxon>Iris</taxon>
    </lineage>
</organism>
<reference evidence="2" key="2">
    <citation type="submission" date="2023-04" db="EMBL/GenBank/DDBJ databases">
        <authorList>
            <person name="Bruccoleri R.E."/>
            <person name="Oakeley E.J."/>
            <person name="Faust A.-M."/>
            <person name="Dessus-Babus S."/>
            <person name="Altorfer M."/>
            <person name="Burckhardt D."/>
            <person name="Oertli M."/>
            <person name="Naumann U."/>
            <person name="Petersen F."/>
            <person name="Wong J."/>
        </authorList>
    </citation>
    <scope>NUCLEOTIDE SEQUENCE</scope>
    <source>
        <strain evidence="2">GSM-AAB239-AS_SAM_17_03QT</strain>
        <tissue evidence="2">Leaf</tissue>
    </source>
</reference>
<name>A0AAX6IJY8_IRIPA</name>
<keyword evidence="1" id="KW-0732">Signal</keyword>
<evidence type="ECO:0000313" key="3">
    <source>
        <dbReference type="Proteomes" id="UP001140949"/>
    </source>
</evidence>
<evidence type="ECO:0000313" key="2">
    <source>
        <dbReference type="EMBL" id="KAJ6852685.1"/>
    </source>
</evidence>
<feature type="chain" id="PRO_5043354569" evidence="1">
    <location>
        <begin position="20"/>
        <end position="52"/>
    </location>
</feature>
<comment type="caution">
    <text evidence="2">The sequence shown here is derived from an EMBL/GenBank/DDBJ whole genome shotgun (WGS) entry which is preliminary data.</text>
</comment>
<accession>A0AAX6IJY8</accession>
<dbReference type="AlphaFoldDB" id="A0AAX6IJY8"/>
<feature type="signal peptide" evidence="1">
    <location>
        <begin position="1"/>
        <end position="19"/>
    </location>
</feature>
<protein>
    <submittedName>
        <fullName evidence="2">Uncharacterized protein</fullName>
    </submittedName>
</protein>
<keyword evidence="3" id="KW-1185">Reference proteome</keyword>
<dbReference type="Proteomes" id="UP001140949">
    <property type="component" value="Unassembled WGS sequence"/>
</dbReference>
<evidence type="ECO:0000256" key="1">
    <source>
        <dbReference type="SAM" id="SignalP"/>
    </source>
</evidence>
<gene>
    <name evidence="2" type="ORF">M6B38_254030</name>
</gene>
<proteinExistence type="predicted"/>
<reference evidence="2" key="1">
    <citation type="journal article" date="2023" name="GigaByte">
        <title>Genome assembly of the bearded iris, Iris pallida Lam.</title>
        <authorList>
            <person name="Bruccoleri R.E."/>
            <person name="Oakeley E.J."/>
            <person name="Faust A.M.E."/>
            <person name="Altorfer M."/>
            <person name="Dessus-Babus S."/>
            <person name="Burckhardt D."/>
            <person name="Oertli M."/>
            <person name="Naumann U."/>
            <person name="Petersen F."/>
            <person name="Wong J."/>
        </authorList>
    </citation>
    <scope>NUCLEOTIDE SEQUENCE</scope>
    <source>
        <strain evidence="2">GSM-AAB239-AS_SAM_17_03QT</strain>
    </source>
</reference>
<dbReference type="EMBL" id="JANAVB010001796">
    <property type="protein sequence ID" value="KAJ6852685.1"/>
    <property type="molecule type" value="Genomic_DNA"/>
</dbReference>
<sequence length="52" mass="6415">MSGSNVFFFGFLFRWHCYAIPICIAWEPTKKLKIECFFFRMPVKTWTYFYKS</sequence>